<dbReference type="PANTHER" id="PTHR38493:SF1">
    <property type="entry name" value="SFI1 SPINDLE BODY DOMAIN-CONTAINING PROTEIN"/>
    <property type="match status" value="1"/>
</dbReference>
<dbReference type="RefSeq" id="XP_006866492.1">
    <property type="nucleotide sequence ID" value="XM_006866430.1"/>
</dbReference>
<gene>
    <name evidence="3" type="primary">LOC102824861</name>
</gene>
<accession>A0A9B0WTB5</accession>
<sequence>MNQRPHLSAKATALDRRHHYPGSGPEHMELRQDASFKENVPPKPSAPLRPESQRSLKSLGSGHGQQVPVHQARRGGPAFTPSIGAMLHREPCPIQTNLARPGLSPGLTLGDKTGQRKRVNSSFLQQSNLQPWAGRPHRRTWSFAFQQSNLSLNKVSLASYGNHSSPCFWPEPQGSFDPHTLPRGNHLYQSGQLTCPSLSLRQSRPPAPNTPCPDFIPQDGYPRPGLSSWRALGRWASGAVGEPLTLEDLTVPAQSQARTLSRADIHQLLASVRHLELEADRFSCCTSQELLVAPAYPQPSQPEKQSWQLLPRCFKAWRHLVQRGWAVAAVEALYHRQLLKKVLRTLRWTLYLREARLNAAWGRHIKALLAQSFREVRGLQVRLGGKWRKLAARLKQERSHVQGAPGHPSSGTGWDLGPSGREAAVYSTRSSRCFGVWHQFVQREAHCRDHLADRRVRTLNTCLQQWVQMKQLRVLDGMKVTQLSLCRQKTALPGPAPGAAAAQDPGAVAQAQGPLLGRGRGSLQEACRKLALQRALQLWRMQLSQCQQAK</sequence>
<evidence type="ECO:0000256" key="1">
    <source>
        <dbReference type="SAM" id="MobiDB-lite"/>
    </source>
</evidence>
<name>A0A9B0WTB5_CHRAS</name>
<organism evidence="2 3">
    <name type="scientific">Chrysochloris asiatica</name>
    <name type="common">Cape golden mole</name>
    <dbReference type="NCBI Taxonomy" id="185453"/>
    <lineage>
        <taxon>Eukaryota</taxon>
        <taxon>Metazoa</taxon>
        <taxon>Chordata</taxon>
        <taxon>Craniata</taxon>
        <taxon>Vertebrata</taxon>
        <taxon>Euteleostomi</taxon>
        <taxon>Mammalia</taxon>
        <taxon>Eutheria</taxon>
        <taxon>Afrotheria</taxon>
        <taxon>Chrysochloridae</taxon>
        <taxon>Chrysochlorinae</taxon>
        <taxon>Chrysochloris</taxon>
    </lineage>
</organism>
<dbReference type="Proteomes" id="UP000504623">
    <property type="component" value="Unplaced"/>
</dbReference>
<feature type="compositionally biased region" description="Basic and acidic residues" evidence="1">
    <location>
        <begin position="26"/>
        <end position="36"/>
    </location>
</feature>
<dbReference type="GeneID" id="102824861"/>
<evidence type="ECO:0000313" key="2">
    <source>
        <dbReference type="Proteomes" id="UP000504623"/>
    </source>
</evidence>
<dbReference type="OrthoDB" id="9043019at2759"/>
<evidence type="ECO:0000313" key="3">
    <source>
        <dbReference type="RefSeq" id="XP_006866492.1"/>
    </source>
</evidence>
<feature type="region of interest" description="Disordered" evidence="1">
    <location>
        <begin position="1"/>
        <end position="75"/>
    </location>
</feature>
<dbReference type="AlphaFoldDB" id="A0A9B0WTB5"/>
<dbReference type="InterPro" id="IPR031473">
    <property type="entry name" value="DUF4684"/>
</dbReference>
<proteinExistence type="predicted"/>
<dbReference type="PANTHER" id="PTHR38493">
    <property type="entry name" value="CHROMOSOME 1 OPEN READING FRAME 167"/>
    <property type="match status" value="1"/>
</dbReference>
<keyword evidence="2" id="KW-1185">Reference proteome</keyword>
<reference evidence="3" key="1">
    <citation type="submission" date="2025-08" db="UniProtKB">
        <authorList>
            <consortium name="RefSeq"/>
        </authorList>
    </citation>
    <scope>IDENTIFICATION</scope>
    <source>
        <tissue evidence="3">Spleen</tissue>
    </source>
</reference>
<protein>
    <submittedName>
        <fullName evidence="3">Uncharacterized protein C1orf167-like</fullName>
    </submittedName>
</protein>